<feature type="transmembrane region" description="Helical" evidence="6">
    <location>
        <begin position="349"/>
        <end position="366"/>
    </location>
</feature>
<dbReference type="RefSeq" id="WP_276264552.1">
    <property type="nucleotide sequence ID" value="NZ_JARJLM010000158.1"/>
</dbReference>
<keyword evidence="4 6" id="KW-1133">Transmembrane helix</keyword>
<keyword evidence="5 6" id="KW-0472">Membrane</keyword>
<dbReference type="InterPro" id="IPR011701">
    <property type="entry name" value="MFS"/>
</dbReference>
<feature type="transmembrane region" description="Helical" evidence="6">
    <location>
        <begin position="58"/>
        <end position="76"/>
    </location>
</feature>
<feature type="transmembrane region" description="Helical" evidence="6">
    <location>
        <begin position="246"/>
        <end position="263"/>
    </location>
</feature>
<feature type="transmembrane region" description="Helical" evidence="6">
    <location>
        <begin position="88"/>
        <end position="110"/>
    </location>
</feature>
<name>A0ABT6AKK7_9BURK</name>
<dbReference type="InterPro" id="IPR036259">
    <property type="entry name" value="MFS_trans_sf"/>
</dbReference>
<dbReference type="Proteomes" id="UP001216674">
    <property type="component" value="Unassembled WGS sequence"/>
</dbReference>
<keyword evidence="9" id="KW-1185">Reference proteome</keyword>
<evidence type="ECO:0000313" key="8">
    <source>
        <dbReference type="EMBL" id="MDF3833125.1"/>
    </source>
</evidence>
<comment type="caution">
    <text evidence="8">The sequence shown here is derived from an EMBL/GenBank/DDBJ whole genome shotgun (WGS) entry which is preliminary data.</text>
</comment>
<dbReference type="PANTHER" id="PTHR42718:SF9">
    <property type="entry name" value="MAJOR FACILITATOR SUPERFAMILY MULTIDRUG TRANSPORTER MFSC"/>
    <property type="match status" value="1"/>
</dbReference>
<feature type="transmembrane region" description="Helical" evidence="6">
    <location>
        <begin position="176"/>
        <end position="196"/>
    </location>
</feature>
<organism evidence="8 9">
    <name type="scientific">Cupriavidus basilensis</name>
    <dbReference type="NCBI Taxonomy" id="68895"/>
    <lineage>
        <taxon>Bacteria</taxon>
        <taxon>Pseudomonadati</taxon>
        <taxon>Pseudomonadota</taxon>
        <taxon>Betaproteobacteria</taxon>
        <taxon>Burkholderiales</taxon>
        <taxon>Burkholderiaceae</taxon>
        <taxon>Cupriavidus</taxon>
    </lineage>
</organism>
<feature type="transmembrane region" description="Helical" evidence="6">
    <location>
        <begin position="477"/>
        <end position="500"/>
    </location>
</feature>
<reference evidence="8 9" key="1">
    <citation type="submission" date="2023-03" db="EMBL/GenBank/DDBJ databases">
        <title>Draft assemblies of triclosan tolerant bacteria isolated from returned activated sludge.</title>
        <authorList>
            <person name="Van Hamelsveld S."/>
        </authorList>
    </citation>
    <scope>NUCLEOTIDE SEQUENCE [LARGE SCALE GENOMIC DNA]</scope>
    <source>
        <strain evidence="8 9">GW210010_S58</strain>
    </source>
</reference>
<dbReference type="PANTHER" id="PTHR42718">
    <property type="entry name" value="MAJOR FACILITATOR SUPERFAMILY MULTIDRUG TRANSPORTER MFSC"/>
    <property type="match status" value="1"/>
</dbReference>
<dbReference type="Pfam" id="PF07690">
    <property type="entry name" value="MFS_1"/>
    <property type="match status" value="1"/>
</dbReference>
<feature type="transmembrane region" description="Helical" evidence="6">
    <location>
        <begin position="283"/>
        <end position="302"/>
    </location>
</feature>
<dbReference type="InterPro" id="IPR020846">
    <property type="entry name" value="MFS_dom"/>
</dbReference>
<protein>
    <submittedName>
        <fullName evidence="8">MFS transporter</fullName>
    </submittedName>
</protein>
<feature type="transmembrane region" description="Helical" evidence="6">
    <location>
        <begin position="372"/>
        <end position="397"/>
    </location>
</feature>
<keyword evidence="3 6" id="KW-0812">Transmembrane</keyword>
<feature type="transmembrane region" description="Helical" evidence="6">
    <location>
        <begin position="20"/>
        <end position="43"/>
    </location>
</feature>
<evidence type="ECO:0000259" key="7">
    <source>
        <dbReference type="PROSITE" id="PS50850"/>
    </source>
</evidence>
<dbReference type="PROSITE" id="PS50850">
    <property type="entry name" value="MFS"/>
    <property type="match status" value="1"/>
</dbReference>
<accession>A0ABT6AKK7</accession>
<evidence type="ECO:0000256" key="6">
    <source>
        <dbReference type="SAM" id="Phobius"/>
    </source>
</evidence>
<feature type="domain" description="Major facilitator superfamily (MFS) profile" evidence="7">
    <location>
        <begin position="19"/>
        <end position="503"/>
    </location>
</feature>
<evidence type="ECO:0000256" key="5">
    <source>
        <dbReference type="ARBA" id="ARBA00023136"/>
    </source>
</evidence>
<keyword evidence="2" id="KW-0813">Transport</keyword>
<evidence type="ECO:0000256" key="1">
    <source>
        <dbReference type="ARBA" id="ARBA00004141"/>
    </source>
</evidence>
<gene>
    <name evidence="8" type="ORF">P3W85_09200</name>
</gene>
<dbReference type="Gene3D" id="1.20.1250.20">
    <property type="entry name" value="MFS general substrate transporter like domains"/>
    <property type="match status" value="1"/>
</dbReference>
<comment type="subcellular location">
    <subcellularLocation>
        <location evidence="1">Membrane</location>
        <topology evidence="1">Multi-pass membrane protein</topology>
    </subcellularLocation>
</comment>
<feature type="transmembrane region" description="Helical" evidence="6">
    <location>
        <begin position="146"/>
        <end position="164"/>
    </location>
</feature>
<evidence type="ECO:0000256" key="2">
    <source>
        <dbReference type="ARBA" id="ARBA00022448"/>
    </source>
</evidence>
<proteinExistence type="predicted"/>
<sequence>MATGSAMLGKHPDLSAAQVYLFAFTLGCTTGVDFVASSMMGVAGTHIRGGIHASPEDFLWSLTSYAAAATVANLILGRLAKDISYRGYSLLGLGIATVGATLCAVCNTPLELSLARAVQGLGAGGLFTASRIIIQLAAAREERRPLFMGFNIGGMGLAALAPWITAVLVEDASWRMIFVVQAIMSAAAMLLVLGSYPRRLAASLAPWEVDVGGMDWVTVVLLGMGALVLLHGLGDLRFYELASSPSVSVTPLVGLALLAAVFVHQHRHPDPWLNPRLLFGRRYLAGLGFYTLYYFLNGLWAYVVPTMLQSGLGFTFQTAGKVLTVTGLIGCAGLCAFTYAGTRLKGQRRYIALGYLMFGAAAWLLSQRMMPGASIAVLLPALTLQSLTTPFILALVAGLTYAEFSVEDFAHAYQFKNIVRQIATAGGTGVASLWLQYGEALARTQLVARITPFDLPAGFDAATLASWSMLIDQQAQLIAVSNLFALLAFACVAVALVAVAQRALR</sequence>
<dbReference type="EMBL" id="JARJLM010000158">
    <property type="protein sequence ID" value="MDF3833125.1"/>
    <property type="molecule type" value="Genomic_DNA"/>
</dbReference>
<dbReference type="SUPFAM" id="SSF103473">
    <property type="entry name" value="MFS general substrate transporter"/>
    <property type="match status" value="1"/>
</dbReference>
<feature type="transmembrane region" description="Helical" evidence="6">
    <location>
        <begin position="216"/>
        <end position="234"/>
    </location>
</feature>
<evidence type="ECO:0000256" key="4">
    <source>
        <dbReference type="ARBA" id="ARBA00022989"/>
    </source>
</evidence>
<evidence type="ECO:0000256" key="3">
    <source>
        <dbReference type="ARBA" id="ARBA00022692"/>
    </source>
</evidence>
<feature type="transmembrane region" description="Helical" evidence="6">
    <location>
        <begin position="116"/>
        <end position="134"/>
    </location>
</feature>
<evidence type="ECO:0000313" key="9">
    <source>
        <dbReference type="Proteomes" id="UP001216674"/>
    </source>
</evidence>
<feature type="transmembrane region" description="Helical" evidence="6">
    <location>
        <begin position="322"/>
        <end position="342"/>
    </location>
</feature>